<feature type="transmembrane region" description="Helical" evidence="2">
    <location>
        <begin position="34"/>
        <end position="51"/>
    </location>
</feature>
<comment type="caution">
    <text evidence="3">The sequence shown here is derived from an EMBL/GenBank/DDBJ whole genome shotgun (WGS) entry which is preliminary data.</text>
</comment>
<keyword evidence="2" id="KW-0812">Transmembrane</keyword>
<proteinExistence type="predicted"/>
<feature type="region of interest" description="Disordered" evidence="1">
    <location>
        <begin position="60"/>
        <end position="82"/>
    </location>
</feature>
<keyword evidence="2" id="KW-0472">Membrane</keyword>
<sequence length="82" mass="8267">MGSGRGSLSRLVGADTVHGGNKVSLSKSGRVKRVLAVVAALAVLGGVIGVLERVSATGKKNGDSGDVVAGSNYRRFGQETNN</sequence>
<reference evidence="3" key="1">
    <citation type="submission" date="2021-01" db="EMBL/GenBank/DDBJ databases">
        <title>Whole genome shotgun sequence of Acrocarpospora phusangensis NBRC 108782.</title>
        <authorList>
            <person name="Komaki H."/>
            <person name="Tamura T."/>
        </authorList>
    </citation>
    <scope>NUCLEOTIDE SEQUENCE</scope>
    <source>
        <strain evidence="3">NBRC 108782</strain>
    </source>
</reference>
<gene>
    <name evidence="3" type="ORF">Aph01nite_45560</name>
</gene>
<dbReference type="Proteomes" id="UP000640052">
    <property type="component" value="Unassembled WGS sequence"/>
</dbReference>
<evidence type="ECO:0000256" key="2">
    <source>
        <dbReference type="SAM" id="Phobius"/>
    </source>
</evidence>
<dbReference type="AlphaFoldDB" id="A0A919QCD6"/>
<organism evidence="3 4">
    <name type="scientific">Acrocarpospora phusangensis</name>
    <dbReference type="NCBI Taxonomy" id="1070424"/>
    <lineage>
        <taxon>Bacteria</taxon>
        <taxon>Bacillati</taxon>
        <taxon>Actinomycetota</taxon>
        <taxon>Actinomycetes</taxon>
        <taxon>Streptosporangiales</taxon>
        <taxon>Streptosporangiaceae</taxon>
        <taxon>Acrocarpospora</taxon>
    </lineage>
</organism>
<accession>A0A919QCD6</accession>
<evidence type="ECO:0000256" key="1">
    <source>
        <dbReference type="SAM" id="MobiDB-lite"/>
    </source>
</evidence>
<keyword evidence="4" id="KW-1185">Reference proteome</keyword>
<evidence type="ECO:0000313" key="3">
    <source>
        <dbReference type="EMBL" id="GIH26246.1"/>
    </source>
</evidence>
<protein>
    <submittedName>
        <fullName evidence="3">Uncharacterized protein</fullName>
    </submittedName>
</protein>
<keyword evidence="2" id="KW-1133">Transmembrane helix</keyword>
<dbReference type="EMBL" id="BOOA01000037">
    <property type="protein sequence ID" value="GIH26246.1"/>
    <property type="molecule type" value="Genomic_DNA"/>
</dbReference>
<name>A0A919QCD6_9ACTN</name>
<evidence type="ECO:0000313" key="4">
    <source>
        <dbReference type="Proteomes" id="UP000640052"/>
    </source>
</evidence>